<reference evidence="1 2" key="1">
    <citation type="submission" date="2006-06" db="EMBL/GenBank/DDBJ databases">
        <title>Complete sequence of Rubrobacter xylanophilus DSM 9941.</title>
        <authorList>
            <consortium name="US DOE Joint Genome Institute"/>
            <person name="Copeland A."/>
            <person name="Lucas S."/>
            <person name="Lapidus A."/>
            <person name="Barry K."/>
            <person name="Detter J.C."/>
            <person name="Glavina del Rio T."/>
            <person name="Hammon N."/>
            <person name="Israni S."/>
            <person name="Dalin E."/>
            <person name="Tice H."/>
            <person name="Pitluck S."/>
            <person name="Munk A.C."/>
            <person name="Brettin T."/>
            <person name="Bruce D."/>
            <person name="Han C."/>
            <person name="Tapia R."/>
            <person name="Gilna P."/>
            <person name="Schmutz J."/>
            <person name="Larimer F."/>
            <person name="Land M."/>
            <person name="Hauser L."/>
            <person name="Kyrpides N."/>
            <person name="Lykidis A."/>
            <person name="da Costa M.S."/>
            <person name="Rainey F.A."/>
            <person name="Empadinhas N."/>
            <person name="Jolivet E."/>
            <person name="Battista J.R."/>
            <person name="Richardson P."/>
        </authorList>
    </citation>
    <scope>NUCLEOTIDE SEQUENCE [LARGE SCALE GENOMIC DNA]</scope>
    <source>
        <strain evidence="2">DSM 9941 / NBRC 16129 / PRD-1</strain>
    </source>
</reference>
<evidence type="ECO:0000313" key="2">
    <source>
        <dbReference type="Proteomes" id="UP000006637"/>
    </source>
</evidence>
<accession>Q1AYJ2</accession>
<keyword evidence="2" id="KW-1185">Reference proteome</keyword>
<dbReference type="STRING" id="266117.Rxyl_0562"/>
<proteinExistence type="predicted"/>
<dbReference type="GO" id="GO:0006790">
    <property type="term" value="P:sulfur compound metabolic process"/>
    <property type="evidence" value="ECO:0007669"/>
    <property type="project" value="TreeGrafter"/>
</dbReference>
<dbReference type="InterPro" id="IPR051135">
    <property type="entry name" value="Gal/GlcNAc/GalNAc_ST"/>
</dbReference>
<dbReference type="GO" id="GO:0001517">
    <property type="term" value="F:N-acetylglucosamine 6-O-sulfotransferase activity"/>
    <property type="evidence" value="ECO:0007669"/>
    <property type="project" value="TreeGrafter"/>
</dbReference>
<evidence type="ECO:0000313" key="1">
    <source>
        <dbReference type="EMBL" id="ABG03536.1"/>
    </source>
</evidence>
<dbReference type="eggNOG" id="COG4424">
    <property type="taxonomic scope" value="Bacteria"/>
</dbReference>
<dbReference type="RefSeq" id="WP_011563554.1">
    <property type="nucleotide sequence ID" value="NC_008148.1"/>
</dbReference>
<sequence>MNPKIIVLFIGAWGRSGSTLLERMLGQMPRFFAVGELRHVWDRSFQDNQLCGCGKSFYSCEFWRAVGSEAFGGLERVDVDKILTLKATVDRYRYMPCHIRASKTGKYNRRMADAVKEYASLLERFYRAIQAVSGAEVIVDSSKDPPYAFLLNALPFVDLRLIHLVRDSRAVAYSWSRERERPEITDRLELMPRFGPVMSSYGWNLYNYSLGFLRRFVPSSALLRYEDLVQGPDTQVRRVLEETGFDQPLALPFVHGRKVRLGTNHTVSGNPMRFQTGMLDLRPDEEWKTKMRRTDKYVATVLTAPLLLRYRYLSSKRIR</sequence>
<dbReference type="OrthoDB" id="663914at2"/>
<name>Q1AYJ2_RUBXD</name>
<dbReference type="Proteomes" id="UP000006637">
    <property type="component" value="Chromosome"/>
</dbReference>
<protein>
    <recommendedName>
        <fullName evidence="3">Sulfotransferase</fullName>
    </recommendedName>
</protein>
<dbReference type="InterPro" id="IPR027417">
    <property type="entry name" value="P-loop_NTPase"/>
</dbReference>
<dbReference type="PhylomeDB" id="Q1AYJ2"/>
<gene>
    <name evidence="1" type="ordered locus">Rxyl_0562</name>
</gene>
<dbReference type="SUPFAM" id="SSF52540">
    <property type="entry name" value="P-loop containing nucleoside triphosphate hydrolases"/>
    <property type="match status" value="1"/>
</dbReference>
<dbReference type="PANTHER" id="PTHR10704:SF44">
    <property type="entry name" value="LD35051P-RELATED"/>
    <property type="match status" value="1"/>
</dbReference>
<dbReference type="Gene3D" id="3.40.50.300">
    <property type="entry name" value="P-loop containing nucleotide triphosphate hydrolases"/>
    <property type="match status" value="1"/>
</dbReference>
<organism evidence="1 2">
    <name type="scientific">Rubrobacter xylanophilus (strain DSM 9941 / JCM 11954 / NBRC 16129 / PRD-1)</name>
    <dbReference type="NCBI Taxonomy" id="266117"/>
    <lineage>
        <taxon>Bacteria</taxon>
        <taxon>Bacillati</taxon>
        <taxon>Actinomycetota</taxon>
        <taxon>Rubrobacteria</taxon>
        <taxon>Rubrobacterales</taxon>
        <taxon>Rubrobacteraceae</taxon>
        <taxon>Rubrobacter</taxon>
    </lineage>
</organism>
<dbReference type="KEGG" id="rxy:Rxyl_0562"/>
<dbReference type="AlphaFoldDB" id="Q1AYJ2"/>
<evidence type="ECO:0008006" key="3">
    <source>
        <dbReference type="Google" id="ProtNLM"/>
    </source>
</evidence>
<dbReference type="PANTHER" id="PTHR10704">
    <property type="entry name" value="CARBOHYDRATE SULFOTRANSFERASE"/>
    <property type="match status" value="1"/>
</dbReference>
<dbReference type="HOGENOM" id="CLU_064720_0_0_11"/>
<dbReference type="GO" id="GO:0006044">
    <property type="term" value="P:N-acetylglucosamine metabolic process"/>
    <property type="evidence" value="ECO:0007669"/>
    <property type="project" value="TreeGrafter"/>
</dbReference>
<dbReference type="EMBL" id="CP000386">
    <property type="protein sequence ID" value="ABG03536.1"/>
    <property type="molecule type" value="Genomic_DNA"/>
</dbReference>